<comment type="caution">
    <text evidence="4">The sequence shown here is derived from an EMBL/GenBank/DDBJ whole genome shotgun (WGS) entry which is preliminary data.</text>
</comment>
<dbReference type="PANTHER" id="PTHR38690:SF1">
    <property type="entry name" value="PROTEASE"/>
    <property type="match status" value="1"/>
</dbReference>
<evidence type="ECO:0000259" key="3">
    <source>
        <dbReference type="Pfam" id="PF13116"/>
    </source>
</evidence>
<gene>
    <name evidence="4" type="ORF">ISN26_06160</name>
</gene>
<feature type="domain" description="YhdP central" evidence="3">
    <location>
        <begin position="344"/>
        <end position="1108"/>
    </location>
</feature>
<keyword evidence="2" id="KW-0472">Membrane</keyword>
<evidence type="ECO:0000313" key="5">
    <source>
        <dbReference type="Proteomes" id="UP000604381"/>
    </source>
</evidence>
<reference evidence="4" key="1">
    <citation type="submission" date="2020-10" db="EMBL/GenBank/DDBJ databases">
        <title>An improved Amphimedon queenslandica hologenome assembly reveals how three proteobacterial symbionts can extend the metabolic phenotypic of their marine sponge host.</title>
        <authorList>
            <person name="Degnan B."/>
            <person name="Degnan S."/>
            <person name="Xiang X."/>
        </authorList>
    </citation>
    <scope>NUCLEOTIDE SEQUENCE</scope>
    <source>
        <strain evidence="4">AqS2</strain>
    </source>
</reference>
<name>A0A930Y1R7_9GAMM</name>
<evidence type="ECO:0000313" key="4">
    <source>
        <dbReference type="EMBL" id="MBF2735640.1"/>
    </source>
</evidence>
<dbReference type="InterPro" id="IPR025263">
    <property type="entry name" value="YhdP_central"/>
</dbReference>
<proteinExistence type="predicted"/>
<keyword evidence="2" id="KW-1133">Transmembrane helix</keyword>
<evidence type="ECO:0000256" key="1">
    <source>
        <dbReference type="SAM" id="MobiDB-lite"/>
    </source>
</evidence>
<dbReference type="AlphaFoldDB" id="A0A930Y1R7"/>
<dbReference type="EMBL" id="JADHEI010000046">
    <property type="protein sequence ID" value="MBF2735640.1"/>
    <property type="molecule type" value="Genomic_DNA"/>
</dbReference>
<keyword evidence="5" id="KW-1185">Reference proteome</keyword>
<dbReference type="Proteomes" id="UP000604381">
    <property type="component" value="Unassembled WGS sequence"/>
</dbReference>
<sequence length="1116" mass="115277">MGRALAWIWRIKIWVLVAFFVLVIAIKTAVFPYVFEPVARQSLGLYSAALAARLGEEVEIGFDEIAVSLGTRAVFIAVTEPYFRVGAQTTRARRALWVYGYQQPPVLVLDQANAAIVRYPGGAHVIGGVDPALLQAAFRDIAPQLLSRPAGGAMLPPLPSLLIATDAHLSYAQADDAKPLRLPVTTFALRPAADDVLQVSFHSLQDASWSYFGRLNLPRDLAAGRAGFYVSAREAGSLLRRLGLPNDAERLSFEAWGEIEAGSRLSVYVEAAAAAATHAGGTEGQGYAAVTGPARLQLRAAATDAFGPARRLRADWAVNASAVRLRLPPAFLDGEVALAALEGGGGFAWDAAGWRLRARDVRFTGPPGTGGLRLNLARDAAGVVAVDFAGSAPQADLAAVTALLPSALSPRGVAYMRERLRAGKAQLRTIAVAAPDVRGFPWADGAGGRFTLEAHLYDAEVDYATGYPLLRDAAGSFGIAGSRLAVTVAGGEVAGASLRVARVGIDDLQAAAKTIYAAVDAQLPPDGLDEVLLQLPPTRAKAAELLEAVEPLGSQRLLLTVAVPVDGGEASASGALELGAGSALLYRAATVTATALRGRLAFRDGAVAGVLGGRVFDTPAQLSLALDAAATEVEISGEFDLDRTLARLGRPAPVPLQGASALTARLAAGELSVASDLRGTAIELPAPFGKEAAAARELRLRIDRDATRLAYGDGLARALLPHGGGGTALAFGPAADMPAAPAAGTRGRGEIAGVDLDALLAGGAAGGMADAQPLELELALPQARLLGMEHPVLTLRATVAATATVAALASERLRGAVAVGPQGTVRLSLAELRVPAPADEDEDGARPSPAPTPALPPLDARIDLLTYKDKSYMDVHLRGAPAGGVWTIAAGGARFGATEFSIAGSTGTAAPATELLVRVESPRLDEFVAGYAGSDGVAGGTGRLSGALRWDGSLFSPDYHTLAGTLAFAAEEIVVTRDSGGARLLNLLSPFTLLNTLPDLGLEGTRFATAAGEFAFADGDLIINSLEMDGDEVNISASGSTSLITEVNDIDYSVELASSDTLTAGAVSFVNPLAGALLLVFGNVLDAPLLGRIELNYKVAGTWDEPEVITQAEADE</sequence>
<organism evidence="4 5">
    <name type="scientific">Candidatus Amphirhobacter heronislandensis</name>
    <dbReference type="NCBI Taxonomy" id="1732024"/>
    <lineage>
        <taxon>Bacteria</taxon>
        <taxon>Pseudomonadati</taxon>
        <taxon>Pseudomonadota</taxon>
        <taxon>Gammaproteobacteria</taxon>
        <taxon>Candidatus Tethybacterales</taxon>
        <taxon>Candidatus Tethybacteraceae</taxon>
        <taxon>Candidatus Amphirhobacter</taxon>
    </lineage>
</organism>
<dbReference type="Pfam" id="PF13116">
    <property type="entry name" value="YhdP"/>
    <property type="match status" value="1"/>
</dbReference>
<dbReference type="InterPro" id="IPR011836">
    <property type="entry name" value="YhdP"/>
</dbReference>
<accession>A0A930Y1R7</accession>
<feature type="transmembrane region" description="Helical" evidence="2">
    <location>
        <begin position="12"/>
        <end position="35"/>
    </location>
</feature>
<evidence type="ECO:0000256" key="2">
    <source>
        <dbReference type="SAM" id="Phobius"/>
    </source>
</evidence>
<dbReference type="PANTHER" id="PTHR38690">
    <property type="entry name" value="PROTEASE-RELATED"/>
    <property type="match status" value="1"/>
</dbReference>
<feature type="region of interest" description="Disordered" evidence="1">
    <location>
        <begin position="837"/>
        <end position="857"/>
    </location>
</feature>
<protein>
    <recommendedName>
        <fullName evidence="3">YhdP central domain-containing protein</fullName>
    </recommendedName>
</protein>
<keyword evidence="2" id="KW-0812">Transmembrane</keyword>